<reference evidence="1" key="1">
    <citation type="submission" date="2019-04" db="EMBL/GenBank/DDBJ databases">
        <title>Microbes associate with the intestines of laboratory mice.</title>
        <authorList>
            <person name="Navarre W."/>
            <person name="Wong E."/>
            <person name="Huang K."/>
            <person name="Tropini C."/>
            <person name="Ng K."/>
            <person name="Yu B."/>
        </authorList>
    </citation>
    <scope>NUCLEOTIDE SEQUENCE</scope>
    <source>
        <strain evidence="1">NM73_A23</strain>
    </source>
</reference>
<comment type="caution">
    <text evidence="1">The sequence shown here is derived from an EMBL/GenBank/DDBJ whole genome shotgun (WGS) entry which is preliminary data.</text>
</comment>
<sequence length="392" mass="43926">MGGLSEQLNIIKKFIKCHAGESDEVQARRAVETVMPVAESGDAKVQYLLGKYYSWGYHHDCDNLKAIYWFGKAADSGDERAAEAIMDIYRNDCPDGTDVVQRKALILKWHKRWFGILAEKAGKGAADAAQALMNLYVDDCPEDMNPEEGVEEACKWYARQIGILTSKAANGDAVDKMSLADILLYGYNVPEEVLASFTDEDDKRSLLQAVKLYKEVVKCDCIDFLKSEACYNMGRAYDDLGEGKKALASFKKAAKLNNHEAYVKVGDAYHYGNGTEQDDAQARKWYRKGADLGEITAALRLADCYKNGIGGKQDYAKAMEIYMCLAERTGRKWQHQAAGIDTALYELGCMHMEGLGVQQDMKKAYRYFKLAVKKENINAGNALNDERFKDFK</sequence>
<accession>A0AC61QQD4</accession>
<proteinExistence type="predicted"/>
<evidence type="ECO:0000313" key="1">
    <source>
        <dbReference type="EMBL" id="TGX82447.1"/>
    </source>
</evidence>
<gene>
    <name evidence="1" type="ORF">E5358_06660</name>
</gene>
<dbReference type="EMBL" id="SRZC01000009">
    <property type="protein sequence ID" value="TGX82447.1"/>
    <property type="molecule type" value="Genomic_DNA"/>
</dbReference>
<evidence type="ECO:0000313" key="2">
    <source>
        <dbReference type="Proteomes" id="UP000308886"/>
    </source>
</evidence>
<name>A0AC61QQD4_9BACT</name>
<keyword evidence="2" id="KW-1185">Reference proteome</keyword>
<dbReference type="Proteomes" id="UP000308886">
    <property type="component" value="Unassembled WGS sequence"/>
</dbReference>
<protein>
    <submittedName>
        <fullName evidence="1">Uncharacterized protein</fullName>
    </submittedName>
</protein>
<organism evidence="1 2">
    <name type="scientific">Palleniella muris</name>
    <dbReference type="NCBI Taxonomy" id="3038145"/>
    <lineage>
        <taxon>Bacteria</taxon>
        <taxon>Pseudomonadati</taxon>
        <taxon>Bacteroidota</taxon>
        <taxon>Bacteroidia</taxon>
        <taxon>Bacteroidales</taxon>
        <taxon>Prevotellaceae</taxon>
        <taxon>Palleniella</taxon>
    </lineage>
</organism>